<gene>
    <name evidence="9" type="ORF">RS030_223478</name>
</gene>
<dbReference type="InterPro" id="IPR013713">
    <property type="entry name" value="XPO2_central"/>
</dbReference>
<feature type="domain" description="Importin N-terminal" evidence="8">
    <location>
        <begin position="22"/>
        <end position="95"/>
    </location>
</feature>
<evidence type="ECO:0000256" key="4">
    <source>
        <dbReference type="ARBA" id="ARBA00022448"/>
    </source>
</evidence>
<dbReference type="GO" id="GO:0005829">
    <property type="term" value="C:cytosol"/>
    <property type="evidence" value="ECO:0007669"/>
    <property type="project" value="TreeGrafter"/>
</dbReference>
<dbReference type="Proteomes" id="UP001311799">
    <property type="component" value="Unassembled WGS sequence"/>
</dbReference>
<dbReference type="SUPFAM" id="SSF48371">
    <property type="entry name" value="ARM repeat"/>
    <property type="match status" value="1"/>
</dbReference>
<name>A0AAV9XXT0_9CRYT</name>
<dbReference type="GO" id="GO:0005049">
    <property type="term" value="F:nuclear export signal receptor activity"/>
    <property type="evidence" value="ECO:0007669"/>
    <property type="project" value="TreeGrafter"/>
</dbReference>
<evidence type="ECO:0000256" key="5">
    <source>
        <dbReference type="ARBA" id="ARBA00022490"/>
    </source>
</evidence>
<comment type="subcellular location">
    <subcellularLocation>
        <location evidence="2">Cytoplasm</location>
    </subcellularLocation>
    <subcellularLocation>
        <location evidence="1">Nucleus</location>
    </subcellularLocation>
</comment>
<dbReference type="PANTHER" id="PTHR10997:SF8">
    <property type="entry name" value="EXPORTIN-2"/>
    <property type="match status" value="1"/>
</dbReference>
<comment type="similarity">
    <text evidence="3">Belongs to the XPO2/CSE1 family.</text>
</comment>
<dbReference type="Pfam" id="PF08506">
    <property type="entry name" value="Cse1"/>
    <property type="match status" value="1"/>
</dbReference>
<keyword evidence="10" id="KW-1185">Reference proteome</keyword>
<organism evidence="9 10">
    <name type="scientific">Cryptosporidium xiaoi</name>
    <dbReference type="NCBI Taxonomy" id="659607"/>
    <lineage>
        <taxon>Eukaryota</taxon>
        <taxon>Sar</taxon>
        <taxon>Alveolata</taxon>
        <taxon>Apicomplexa</taxon>
        <taxon>Conoidasida</taxon>
        <taxon>Coccidia</taxon>
        <taxon>Eucoccidiorida</taxon>
        <taxon>Eimeriorina</taxon>
        <taxon>Cryptosporidiidae</taxon>
        <taxon>Cryptosporidium</taxon>
    </lineage>
</organism>
<evidence type="ECO:0000313" key="10">
    <source>
        <dbReference type="Proteomes" id="UP001311799"/>
    </source>
</evidence>
<dbReference type="GO" id="GO:0006611">
    <property type="term" value="P:protein export from nucleus"/>
    <property type="evidence" value="ECO:0007669"/>
    <property type="project" value="TreeGrafter"/>
</dbReference>
<evidence type="ECO:0000313" key="9">
    <source>
        <dbReference type="EMBL" id="KAK6589119.1"/>
    </source>
</evidence>
<dbReference type="InterPro" id="IPR016024">
    <property type="entry name" value="ARM-type_fold"/>
</dbReference>
<evidence type="ECO:0000256" key="6">
    <source>
        <dbReference type="ARBA" id="ARBA00022927"/>
    </source>
</evidence>
<sequence length="1126" mass="130064">MEEIVSLLSLSASTNPNEVKAAENSLNVKESLPGFVETLLTIVSKADLEIHIRQVGCIYIKNLIKRKWDLDWEQGGINKSDRDVIKGNIVNIYMNSPVIIQSQIGEMLLYISIRDFPSYWNTLLSDIVKFLPDNSVDMMGSSGNGVFTNEDIGLLVNKLRQYECALSIMKLILDKYRYAESSNKILLELKEILKTVCEPMYKMFIYSSHCLIRQLPVITQDSNSRLLILKICLLSCQVFYILHCCDIPEFFEDRISVFMESFHAILELDAIPCILGNEEQLVNYLSIKGQICENLRIYSDRYQEPFDMYSRKSLSTVAILLTKMVSQNKKNLENSSQELLNSISTLIDESLRFIGSLAMTQWSENAFLDAGVLDHLVEKILIPCTFLDLNDLSLIEEVPKDFIYKYIWDINDVCDSASKRSAALECIKNLGKFYFTRLNELLSTLIINLLNNITNDNSTFYEWEEYNEKMNQYCKYKINNSDITREASVFLFICLSVRSFSRTSGVTQLEHDIDLVGFYERYIRDYTNTPLMRCCALKYLIVFRNHFSDKVSMDILNQSYNWLLNRTSSIEEMMILLAFEKILTQKISTNSINNNTNNSGNLTLQISSNNAGNSSSVNNDLVFKLNPSNTQNFCLQILNNYLHPMLKRACIGNEKRSYLTESEFIPRCIVKLLVYLNKFGSEYVNIITPTIVDCMKLAIGNPKNPSFNHYLFELLGVCIRNSSNCEDLDQFILPLLIGILEKNLTDFIPYSLQLLALRLDTRPSQNDLYDKLFVHLIDAKIWHGPISIIPGITRLCTSFFRQYTFQNTILNNLKQVFERFQFCLCHRRLQSSVSFDFLRDIVRYLPFHWYSQYLTALCNILLTKSQEWNRIGDNVMIVQVVGSLSIIIIKKPFNELSEHNLFNTLDTLQNGLSILFFEKVVFPNLQKATLSPQTRYLIFISLLKLIYETQIEQPTKLSNGNFMFEAFKTVYFIYNSINCGSLDEFNLQRKNTSSNSSLINGSEDKNNQVIDYSSNSILDQNDFVQDEYEINYHRLLIASVNTCSYPSCKEIFDILNFKGITIEEFEKGGYGDSYGNSPQLFNFLKCIYHNDYIRLIKLTFQSYLNELSQLCDGNQNIQSFINILKQ</sequence>
<comment type="caution">
    <text evidence="9">The sequence shown here is derived from an EMBL/GenBank/DDBJ whole genome shotgun (WGS) entry which is preliminary data.</text>
</comment>
<keyword evidence="6" id="KW-0653">Protein transport</keyword>
<accession>A0AAV9XXT0</accession>
<dbReference type="PANTHER" id="PTHR10997">
    <property type="entry name" value="IMPORTIN-7, 8, 11"/>
    <property type="match status" value="1"/>
</dbReference>
<dbReference type="Pfam" id="PF03378">
    <property type="entry name" value="CAS_CSE1"/>
    <property type="match status" value="1"/>
</dbReference>
<proteinExistence type="inferred from homology"/>
<dbReference type="Gene3D" id="1.25.10.10">
    <property type="entry name" value="Leucine-rich Repeat Variant"/>
    <property type="match status" value="1"/>
</dbReference>
<evidence type="ECO:0000256" key="2">
    <source>
        <dbReference type="ARBA" id="ARBA00004496"/>
    </source>
</evidence>
<dbReference type="EMBL" id="JAWDEY010000014">
    <property type="protein sequence ID" value="KAK6589119.1"/>
    <property type="molecule type" value="Genomic_DNA"/>
</dbReference>
<evidence type="ECO:0000256" key="7">
    <source>
        <dbReference type="ARBA" id="ARBA00023242"/>
    </source>
</evidence>
<evidence type="ECO:0000256" key="3">
    <source>
        <dbReference type="ARBA" id="ARBA00008669"/>
    </source>
</evidence>
<keyword evidence="5" id="KW-0963">Cytoplasm</keyword>
<evidence type="ECO:0000259" key="8">
    <source>
        <dbReference type="PROSITE" id="PS50166"/>
    </source>
</evidence>
<dbReference type="GO" id="GO:0005635">
    <property type="term" value="C:nuclear envelope"/>
    <property type="evidence" value="ECO:0007669"/>
    <property type="project" value="TreeGrafter"/>
</dbReference>
<keyword evidence="7" id="KW-0539">Nucleus</keyword>
<reference evidence="9 10" key="1">
    <citation type="submission" date="2023-10" db="EMBL/GenBank/DDBJ databases">
        <title>Comparative genomics analysis reveals potential genetic determinants of host preference in Cryptosporidium xiaoi.</title>
        <authorList>
            <person name="Xiao L."/>
            <person name="Li J."/>
        </authorList>
    </citation>
    <scope>NUCLEOTIDE SEQUENCE [LARGE SCALE GENOMIC DNA]</scope>
    <source>
        <strain evidence="9 10">52996</strain>
    </source>
</reference>
<dbReference type="InterPro" id="IPR005043">
    <property type="entry name" value="XPO2_C"/>
</dbReference>
<evidence type="ECO:0000256" key="1">
    <source>
        <dbReference type="ARBA" id="ARBA00004123"/>
    </source>
</evidence>
<dbReference type="AlphaFoldDB" id="A0AAV9XXT0"/>
<dbReference type="PROSITE" id="PS50166">
    <property type="entry name" value="IMPORTIN_B_NT"/>
    <property type="match status" value="1"/>
</dbReference>
<dbReference type="InterPro" id="IPR001494">
    <property type="entry name" value="Importin-beta_N"/>
</dbReference>
<keyword evidence="4" id="KW-0813">Transport</keyword>
<dbReference type="SMART" id="SM00913">
    <property type="entry name" value="IBN_N"/>
    <property type="match status" value="1"/>
</dbReference>
<protein>
    <recommendedName>
        <fullName evidence="8">Importin N-terminal domain-containing protein</fullName>
    </recommendedName>
</protein>
<dbReference type="GO" id="GO:0031267">
    <property type="term" value="F:small GTPase binding"/>
    <property type="evidence" value="ECO:0007669"/>
    <property type="project" value="InterPro"/>
</dbReference>
<dbReference type="Pfam" id="PF03810">
    <property type="entry name" value="IBN_N"/>
    <property type="match status" value="1"/>
</dbReference>
<dbReference type="GO" id="GO:0006606">
    <property type="term" value="P:protein import into nucleus"/>
    <property type="evidence" value="ECO:0007669"/>
    <property type="project" value="TreeGrafter"/>
</dbReference>
<dbReference type="InterPro" id="IPR011989">
    <property type="entry name" value="ARM-like"/>
</dbReference>